<proteinExistence type="predicted"/>
<gene>
    <name evidence="3" type="ORF">NE535_16320</name>
</gene>
<evidence type="ECO:0000313" key="4">
    <source>
        <dbReference type="Proteomes" id="UP001155546"/>
    </source>
</evidence>
<keyword evidence="4" id="KW-1185">Reference proteome</keyword>
<name>A0A9X2WPU6_9GAMM</name>
<feature type="transmembrane region" description="Helical" evidence="2">
    <location>
        <begin position="49"/>
        <end position="69"/>
    </location>
</feature>
<feature type="compositionally biased region" description="Basic and acidic residues" evidence="1">
    <location>
        <begin position="110"/>
        <end position="131"/>
    </location>
</feature>
<sequence>MDNEKQYIFDNPKNIQRVLYLLYACCGLLVILDFVIHRHVSHPWENLPLFYPIYGFVGCVILVLVASWMRTFLMRPEDYYDQDNDGQENNDNEIEDNQAALSIAAATDVESEKEHLSEIRNNNKGDRNVDA</sequence>
<comment type="caution">
    <text evidence="3">The sequence shown here is derived from an EMBL/GenBank/DDBJ whole genome shotgun (WGS) entry which is preliminary data.</text>
</comment>
<feature type="transmembrane region" description="Helical" evidence="2">
    <location>
        <begin position="20"/>
        <end position="37"/>
    </location>
</feature>
<evidence type="ECO:0000313" key="3">
    <source>
        <dbReference type="EMBL" id="MCT7943333.1"/>
    </source>
</evidence>
<keyword evidence="2" id="KW-0472">Membrane</keyword>
<dbReference type="RefSeq" id="WP_261299670.1">
    <property type="nucleotide sequence ID" value="NZ_JAMTCD010000027.1"/>
</dbReference>
<feature type="region of interest" description="Disordered" evidence="1">
    <location>
        <begin position="106"/>
        <end position="131"/>
    </location>
</feature>
<keyword evidence="2" id="KW-0812">Transmembrane</keyword>
<keyword evidence="2" id="KW-1133">Transmembrane helix</keyword>
<reference evidence="3" key="1">
    <citation type="journal article" date="2023" name="Int. J. Syst. Evol. Microbiol.">
        <title>&lt;i&gt;Shewanella septentrionalis&lt;/i&gt; sp. nov. and &lt;i&gt;Shewanella holmiensis&lt;/i&gt; sp. nov., isolated from Baltic Sea water and sediments.</title>
        <authorList>
            <person name="Martin-Rodriguez A.J."/>
            <person name="Thorell K."/>
            <person name="Joffre E."/>
            <person name="Jensie-Markopoulos S."/>
            <person name="Moore E.R.B."/>
            <person name="Sjoling A."/>
        </authorList>
    </citation>
    <scope>NUCLEOTIDE SEQUENCE</scope>
    <source>
        <strain evidence="3">SP1S2-7</strain>
    </source>
</reference>
<dbReference type="EMBL" id="JAMTCD010000027">
    <property type="protein sequence ID" value="MCT7943333.1"/>
    <property type="molecule type" value="Genomic_DNA"/>
</dbReference>
<protein>
    <submittedName>
        <fullName evidence="3">Uncharacterized protein</fullName>
    </submittedName>
</protein>
<organism evidence="3 4">
    <name type="scientific">Shewanella holmiensis</name>
    <dbReference type="NCBI Taxonomy" id="2952222"/>
    <lineage>
        <taxon>Bacteria</taxon>
        <taxon>Pseudomonadati</taxon>
        <taxon>Pseudomonadota</taxon>
        <taxon>Gammaproteobacteria</taxon>
        <taxon>Alteromonadales</taxon>
        <taxon>Shewanellaceae</taxon>
        <taxon>Shewanella</taxon>
    </lineage>
</organism>
<dbReference type="AlphaFoldDB" id="A0A9X2WPU6"/>
<accession>A0A9X2WPU6</accession>
<dbReference type="Proteomes" id="UP001155546">
    <property type="component" value="Unassembled WGS sequence"/>
</dbReference>
<evidence type="ECO:0000256" key="2">
    <source>
        <dbReference type="SAM" id="Phobius"/>
    </source>
</evidence>
<evidence type="ECO:0000256" key="1">
    <source>
        <dbReference type="SAM" id="MobiDB-lite"/>
    </source>
</evidence>